<evidence type="ECO:0000313" key="2">
    <source>
        <dbReference type="Proteomes" id="UP000728032"/>
    </source>
</evidence>
<evidence type="ECO:0000313" key="1">
    <source>
        <dbReference type="EMBL" id="CAD7644208.1"/>
    </source>
</evidence>
<sequence length="107" mass="12191">MKIEYFKYLDQDEVKSEFSLGSIQSGPYEIHDFYTDFCNKGYAKTITLRKSAIETTIPVILYLHTNESQNLNETDCVVRVEMSTSSKNGLIVAMDDIHIGSHDNETC</sequence>
<dbReference type="EMBL" id="CAJPVJ010001594">
    <property type="protein sequence ID" value="CAG2164997.1"/>
    <property type="molecule type" value="Genomic_DNA"/>
</dbReference>
<name>A0A7R9LMF7_9ACAR</name>
<protein>
    <submittedName>
        <fullName evidence="1">Uncharacterized protein</fullName>
    </submittedName>
</protein>
<keyword evidence="2" id="KW-1185">Reference proteome</keyword>
<proteinExistence type="predicted"/>
<dbReference type="EMBL" id="OC916419">
    <property type="protein sequence ID" value="CAD7644208.1"/>
    <property type="molecule type" value="Genomic_DNA"/>
</dbReference>
<reference evidence="1" key="1">
    <citation type="submission" date="2020-11" db="EMBL/GenBank/DDBJ databases">
        <authorList>
            <person name="Tran Van P."/>
        </authorList>
    </citation>
    <scope>NUCLEOTIDE SEQUENCE</scope>
</reference>
<dbReference type="Proteomes" id="UP000728032">
    <property type="component" value="Unassembled WGS sequence"/>
</dbReference>
<organism evidence="1">
    <name type="scientific">Oppiella nova</name>
    <dbReference type="NCBI Taxonomy" id="334625"/>
    <lineage>
        <taxon>Eukaryota</taxon>
        <taxon>Metazoa</taxon>
        <taxon>Ecdysozoa</taxon>
        <taxon>Arthropoda</taxon>
        <taxon>Chelicerata</taxon>
        <taxon>Arachnida</taxon>
        <taxon>Acari</taxon>
        <taxon>Acariformes</taxon>
        <taxon>Sarcoptiformes</taxon>
        <taxon>Oribatida</taxon>
        <taxon>Brachypylina</taxon>
        <taxon>Oppioidea</taxon>
        <taxon>Oppiidae</taxon>
        <taxon>Oppiella</taxon>
    </lineage>
</organism>
<gene>
    <name evidence="1" type="ORF">ONB1V03_LOCUS4543</name>
</gene>
<accession>A0A7R9LMF7</accession>
<dbReference type="AlphaFoldDB" id="A0A7R9LMF7"/>
<feature type="non-terminal residue" evidence="1">
    <location>
        <position position="107"/>
    </location>
</feature>